<dbReference type="SUPFAM" id="SSF52242">
    <property type="entry name" value="Cobalamin (vitamin B12)-binding domain"/>
    <property type="match status" value="1"/>
</dbReference>
<organism evidence="11 12">
    <name type="scientific">Haemophilus influenzae (strain NTHi 3655)</name>
    <dbReference type="NCBI Taxonomy" id="375177"/>
    <lineage>
        <taxon>Bacteria</taxon>
        <taxon>Pseudomonadati</taxon>
        <taxon>Pseudomonadota</taxon>
        <taxon>Gammaproteobacteria</taxon>
        <taxon>Pasteurellales</taxon>
        <taxon>Pasteurellaceae</taxon>
        <taxon>Haemophilus</taxon>
    </lineage>
</organism>
<feature type="domain" description="B12-binding N-terminal" evidence="9">
    <location>
        <begin position="1"/>
        <end position="77"/>
    </location>
</feature>
<accession>A0A0H3PPK8</accession>
<evidence type="ECO:0000259" key="8">
    <source>
        <dbReference type="PROSITE" id="PS51332"/>
    </source>
</evidence>
<protein>
    <submittedName>
        <fullName evidence="10">B12-binding domain-containing protein</fullName>
    </submittedName>
    <submittedName>
        <fullName evidence="11">MetH protein</fullName>
    </submittedName>
</protein>
<evidence type="ECO:0000256" key="2">
    <source>
        <dbReference type="ARBA" id="ARBA00022691"/>
    </source>
</evidence>
<evidence type="ECO:0000256" key="5">
    <source>
        <dbReference type="ARBA" id="ARBA00023285"/>
    </source>
</evidence>
<dbReference type="AlphaFoldDB" id="A0A0H3PPK8"/>
<evidence type="ECO:0000256" key="1">
    <source>
        <dbReference type="ARBA" id="ARBA00010398"/>
    </source>
</evidence>
<dbReference type="GO" id="GO:0046872">
    <property type="term" value="F:metal ion binding"/>
    <property type="evidence" value="ECO:0007669"/>
    <property type="project" value="UniProtKB-KW"/>
</dbReference>
<keyword evidence="2" id="KW-0949">S-adenosyl-L-methionine</keyword>
<dbReference type="Pfam" id="PF02607">
    <property type="entry name" value="B12-binding_2"/>
    <property type="match status" value="1"/>
</dbReference>
<keyword evidence="5" id="KW-0170">Cobalt</keyword>
<evidence type="ECO:0000313" key="12">
    <source>
        <dbReference type="Proteomes" id="UP000003185"/>
    </source>
</evidence>
<dbReference type="Proteomes" id="UP000837958">
    <property type="component" value="Chromosome"/>
</dbReference>
<comment type="similarity">
    <text evidence="1">Belongs to the vitamin-B12 dependent methionine synthase family.</text>
</comment>
<dbReference type="Gene3D" id="1.10.288.10">
    <property type="entry name" value="Cobalamin-dependent Methionine Synthase, domain 2"/>
    <property type="match status" value="1"/>
</dbReference>
<dbReference type="InterPro" id="IPR004223">
    <property type="entry name" value="VitB12-dep_Met_synth_activ_dom"/>
</dbReference>
<gene>
    <name evidence="11" type="ORF">CGSHi3655_08129</name>
    <name evidence="10" type="ORF">KRLU3655_LOCUS1798</name>
</gene>
<evidence type="ECO:0000313" key="10">
    <source>
        <dbReference type="EMBL" id="CAH0451722.1"/>
    </source>
</evidence>
<dbReference type="GO" id="GO:0005829">
    <property type="term" value="C:cytosol"/>
    <property type="evidence" value="ECO:0007669"/>
    <property type="project" value="TreeGrafter"/>
</dbReference>
<dbReference type="GO" id="GO:0008705">
    <property type="term" value="F:methionine synthase activity"/>
    <property type="evidence" value="ECO:0007669"/>
    <property type="project" value="InterPro"/>
</dbReference>
<evidence type="ECO:0000313" key="11">
    <source>
        <dbReference type="EMBL" id="EDJ93844.1"/>
    </source>
</evidence>
<dbReference type="Gene3D" id="3.10.196.10">
    <property type="entry name" value="Vitamin B12-dependent methionine synthase, activation domain"/>
    <property type="match status" value="1"/>
</dbReference>
<dbReference type="EMBL" id="OV040719">
    <property type="protein sequence ID" value="CAH0451722.1"/>
    <property type="molecule type" value="Genomic_DNA"/>
</dbReference>
<name>A0A0H3PPK8_HAEI3</name>
<reference evidence="13" key="2">
    <citation type="submission" date="2021-11" db="EMBL/GenBank/DDBJ databases">
        <authorList>
            <person name="Riesbeck K."/>
        </authorList>
    </citation>
    <scope>NUCLEOTIDE SEQUENCE [LARGE SCALE GENOMIC DNA]</scope>
</reference>
<dbReference type="EMBL" id="AAZF01000001">
    <property type="protein sequence ID" value="EDJ93844.1"/>
    <property type="molecule type" value="Genomic_DNA"/>
</dbReference>
<evidence type="ECO:0000256" key="4">
    <source>
        <dbReference type="ARBA" id="ARBA00022737"/>
    </source>
</evidence>
<dbReference type="InterPro" id="IPR036724">
    <property type="entry name" value="Cobalamin-bd_sf"/>
</dbReference>
<dbReference type="Pfam" id="PF02965">
    <property type="entry name" value="Met_synt_B12"/>
    <property type="match status" value="1"/>
</dbReference>
<feature type="domain" description="B12-binding" evidence="8">
    <location>
        <begin position="79"/>
        <end position="213"/>
    </location>
</feature>
<dbReference type="InterPro" id="IPR037010">
    <property type="entry name" value="VitB12-dep_Met_synth_activ_sf"/>
</dbReference>
<dbReference type="PROSITE" id="PS51332">
    <property type="entry name" value="B12_BINDING"/>
    <property type="match status" value="1"/>
</dbReference>
<dbReference type="SMART" id="SM01018">
    <property type="entry name" value="B12-binding_2"/>
    <property type="match status" value="1"/>
</dbReference>
<proteinExistence type="inferred from homology"/>
<dbReference type="PROSITE" id="PS51337">
    <property type="entry name" value="B12_BINDING_NTER"/>
    <property type="match status" value="1"/>
</dbReference>
<evidence type="ECO:0000256" key="6">
    <source>
        <dbReference type="PROSITE-ProRule" id="PRU00346"/>
    </source>
</evidence>
<dbReference type="GO" id="GO:0050667">
    <property type="term" value="P:homocysteine metabolic process"/>
    <property type="evidence" value="ECO:0007669"/>
    <property type="project" value="TreeGrafter"/>
</dbReference>
<dbReference type="GO" id="GO:0046653">
    <property type="term" value="P:tetrahydrofolate metabolic process"/>
    <property type="evidence" value="ECO:0007669"/>
    <property type="project" value="TreeGrafter"/>
</dbReference>
<dbReference type="PANTHER" id="PTHR45833:SF1">
    <property type="entry name" value="METHIONINE SYNTHASE"/>
    <property type="match status" value="1"/>
</dbReference>
<dbReference type="PROSITE" id="PS50974">
    <property type="entry name" value="ADOMET_ACTIVATION"/>
    <property type="match status" value="1"/>
</dbReference>
<dbReference type="InterPro" id="IPR050554">
    <property type="entry name" value="Met_Synthase/Corrinoid"/>
</dbReference>
<dbReference type="InterPro" id="IPR006158">
    <property type="entry name" value="Cobalamin-bd"/>
</dbReference>
<dbReference type="PANTHER" id="PTHR45833">
    <property type="entry name" value="METHIONINE SYNTHASE"/>
    <property type="match status" value="1"/>
</dbReference>
<dbReference type="SUPFAM" id="SSF47644">
    <property type="entry name" value="Methionine synthase domain"/>
    <property type="match status" value="1"/>
</dbReference>
<evidence type="ECO:0000259" key="9">
    <source>
        <dbReference type="PROSITE" id="PS51337"/>
    </source>
</evidence>
<dbReference type="FunFam" id="1.10.1240.10:FF:000001">
    <property type="entry name" value="Methionine synthase"/>
    <property type="match status" value="1"/>
</dbReference>
<keyword evidence="3" id="KW-0479">Metal-binding</keyword>
<feature type="domain" description="AdoMet activation" evidence="7">
    <location>
        <begin position="122"/>
        <end position="455"/>
    </location>
</feature>
<evidence type="ECO:0000259" key="7">
    <source>
        <dbReference type="PROSITE" id="PS50974"/>
    </source>
</evidence>
<keyword evidence="6" id="KW-0489">Methyltransferase</keyword>
<evidence type="ECO:0000256" key="3">
    <source>
        <dbReference type="ARBA" id="ARBA00022723"/>
    </source>
</evidence>
<reference evidence="11 12" key="1">
    <citation type="journal article" date="2007" name="Genome Biol.">
        <title>Characterization and modeling of the Haemophilus influenzae core and supragenomes based on the complete genomic sequences of Rd and 12 clinical nontypeable strains.</title>
        <authorList>
            <person name="Hogg J.S."/>
            <person name="Hu F.Z."/>
            <person name="Janto B."/>
            <person name="Boissy R."/>
            <person name="Hayes J."/>
            <person name="Keefe R."/>
            <person name="Post J.C."/>
            <person name="Ehrlich G.D."/>
        </authorList>
    </citation>
    <scope>NUCLEOTIDE SEQUENCE [LARGE SCALE GENOMIC DNA]</scope>
    <source>
        <strain evidence="11">3655</strain>
        <strain evidence="12">NTHi 3655</strain>
    </source>
</reference>
<dbReference type="Proteomes" id="UP000003185">
    <property type="component" value="Unassembled WGS sequence"/>
</dbReference>
<sequence length="455" mass="50713">MGELLKHALVKGITTCQTLPSPLDVIEGPLMAGMDVVGDLFGDGKMFLPQVVKSARVMKQSVAYLEPFINATKQKGSSNAKVVIATVKGDVHDIGKNIVSVVMQCNNFEVIDLGVMVPADKIIQTAIDEKADIIALSGFSGEWADYVPPTPKQTGIVEFKNVPIAELRKFIDWSPFFRIWGLMGGYPDAFDYPEGGKEARKVWNDAQVVLDELEQNHKLNPSGILGIFPAERVDDDVVLFSDEERTKTIGTAYGLRQQTERGKNSKSPFNFCLSDFIADRESGKKDWFGMFAVCAGVEEMDLVEGYKAAGDDYNAILLQAVGDRLAEAMAEYLHFELRTRIWGYTQEEFDNQGLINENYVGIRPAPGYPSCPEHTEKALIWDLLEVEQCIGMKLTESYAMWPAASVCGWYFTHPVSNYFTLGRIDEDQAQGYAKRKGWDERDDEMVGCGDEVKFI</sequence>
<dbReference type="GO" id="GO:0032259">
    <property type="term" value="P:methylation"/>
    <property type="evidence" value="ECO:0007669"/>
    <property type="project" value="UniProtKB-KW"/>
</dbReference>
<dbReference type="SUPFAM" id="SSF56507">
    <property type="entry name" value="Methionine synthase activation domain-like"/>
    <property type="match status" value="1"/>
</dbReference>
<dbReference type="InterPro" id="IPR036594">
    <property type="entry name" value="Meth_synthase_dom"/>
</dbReference>
<dbReference type="Gene3D" id="1.10.1240.10">
    <property type="entry name" value="Methionine synthase domain"/>
    <property type="match status" value="1"/>
</dbReference>
<dbReference type="Pfam" id="PF02310">
    <property type="entry name" value="B12-binding"/>
    <property type="match status" value="1"/>
</dbReference>
<dbReference type="GO" id="GO:0031419">
    <property type="term" value="F:cobalamin binding"/>
    <property type="evidence" value="ECO:0007669"/>
    <property type="project" value="InterPro"/>
</dbReference>
<keyword evidence="6" id="KW-0808">Transferase</keyword>
<keyword evidence="4" id="KW-0677">Repeat</keyword>
<reference evidence="10" key="3">
    <citation type="submission" date="2024-01" db="EMBL/GenBank/DDBJ databases">
        <authorList>
            <person name="Riesbeck K."/>
        </authorList>
    </citation>
    <scope>NUCLEOTIDE SEQUENCE</scope>
    <source>
        <strain evidence="10">3655</strain>
    </source>
</reference>
<dbReference type="InterPro" id="IPR003759">
    <property type="entry name" value="Cbl-bd_cap"/>
</dbReference>
<evidence type="ECO:0000313" key="13">
    <source>
        <dbReference type="Proteomes" id="UP000837958"/>
    </source>
</evidence>